<evidence type="ECO:0000256" key="2">
    <source>
        <dbReference type="SAM" id="SignalP"/>
    </source>
</evidence>
<feature type="chain" id="PRO_5015394772" description="Lipoprotein" evidence="2">
    <location>
        <begin position="30"/>
        <end position="287"/>
    </location>
</feature>
<comment type="caution">
    <text evidence="3">The sequence shown here is derived from an EMBL/GenBank/DDBJ whole genome shotgun (WGS) entry which is preliminary data.</text>
</comment>
<dbReference type="Proteomes" id="UP000241426">
    <property type="component" value="Unassembled WGS sequence"/>
</dbReference>
<gene>
    <name evidence="3" type="ORF">C9J27_02705</name>
</gene>
<accession>A0A2T3KMC8</accession>
<evidence type="ECO:0000256" key="1">
    <source>
        <dbReference type="SAM" id="MobiDB-lite"/>
    </source>
</evidence>
<feature type="region of interest" description="Disordered" evidence="1">
    <location>
        <begin position="121"/>
        <end position="153"/>
    </location>
</feature>
<evidence type="ECO:0000313" key="4">
    <source>
        <dbReference type="Proteomes" id="UP000241426"/>
    </source>
</evidence>
<evidence type="ECO:0008006" key="5">
    <source>
        <dbReference type="Google" id="ProtNLM"/>
    </source>
</evidence>
<dbReference type="PROSITE" id="PS51257">
    <property type="entry name" value="PROKAR_LIPOPROTEIN"/>
    <property type="match status" value="1"/>
</dbReference>
<evidence type="ECO:0000313" key="3">
    <source>
        <dbReference type="EMBL" id="PSV00953.1"/>
    </source>
</evidence>
<organism evidence="3 4">
    <name type="scientific">Photobacterium kishitanii</name>
    <dbReference type="NCBI Taxonomy" id="318456"/>
    <lineage>
        <taxon>Bacteria</taxon>
        <taxon>Pseudomonadati</taxon>
        <taxon>Pseudomonadota</taxon>
        <taxon>Gammaproteobacteria</taxon>
        <taxon>Vibrionales</taxon>
        <taxon>Vibrionaceae</taxon>
        <taxon>Photobacterium</taxon>
    </lineage>
</organism>
<reference evidence="3 4" key="1">
    <citation type="submission" date="2018-01" db="EMBL/GenBank/DDBJ databases">
        <title>Whole genome sequencing of Histamine producing bacteria.</title>
        <authorList>
            <person name="Butler K."/>
        </authorList>
    </citation>
    <scope>NUCLEOTIDE SEQUENCE [LARGE SCALE GENOMIC DNA]</scope>
    <source>
        <strain evidence="3 4">FS-7.2</strain>
    </source>
</reference>
<feature type="compositionally biased region" description="Polar residues" evidence="1">
    <location>
        <begin position="121"/>
        <end position="138"/>
    </location>
</feature>
<proteinExistence type="predicted"/>
<sequence length="287" mass="31519">MIGIFTKKTKRLCLLGCISVISVAVQGCAMGLKKLDDGTYVVAGAPDYSTLDTSVDENASVFDDLINTFKLKMAEDHKFVNGSSFNKRRFKRKVSCSKANGGNIPSATNCDVHVPVKAANGNQEKVSDSKLGNSSKLNSGAAKPSGISMGNTDVRSISKDGLKSISKTKSLNKVCGLKMDLNDAPKFKDAKSEYIYARTLSEGSCKRIALLENAANWGSQEAMQDLVLFYYGKKEYERVLEWADVLKKTFKKDDLSDLKRQAQIIQIEMMANFEIANRSAMFDSDKL</sequence>
<protein>
    <recommendedName>
        <fullName evidence="5">Lipoprotein</fullName>
    </recommendedName>
</protein>
<name>A0A2T3KMC8_9GAMM</name>
<keyword evidence="2" id="KW-0732">Signal</keyword>
<dbReference type="AlphaFoldDB" id="A0A2T3KMC8"/>
<feature type="signal peptide" evidence="2">
    <location>
        <begin position="1"/>
        <end position="29"/>
    </location>
</feature>
<dbReference type="EMBL" id="PYNF01000002">
    <property type="protein sequence ID" value="PSV00953.1"/>
    <property type="molecule type" value="Genomic_DNA"/>
</dbReference>
<dbReference type="RefSeq" id="WP_107288680.1">
    <property type="nucleotide sequence ID" value="NZ_PYNF01000002.1"/>
</dbReference>